<protein>
    <submittedName>
        <fullName evidence="3">(northern house mosquito) hypothetical protein</fullName>
    </submittedName>
</protein>
<dbReference type="SUPFAM" id="SSF47113">
    <property type="entry name" value="Histone-fold"/>
    <property type="match status" value="1"/>
</dbReference>
<sequence length="176" mass="19785">MENEKATQLPIARIRTMMKTSPSIGQIAPDALFVVCRAAEMFIGYITKNAHKKGTKALDYKVLEFLVGFDPPPTGTDHRLQPQQPTLNLHVRPGPATTAQLCRRRSRPAQDRPRQPGHDLLGRGHLPVGLSEPRPHEHDRRLPGVQPDRVPAVPVRLDQTVQGVRRLRRGPKHRLL</sequence>
<feature type="compositionally biased region" description="Basic and acidic residues" evidence="1">
    <location>
        <begin position="133"/>
        <end position="142"/>
    </location>
</feature>
<dbReference type="InterPro" id="IPR009072">
    <property type="entry name" value="Histone-fold"/>
</dbReference>
<dbReference type="InterPro" id="IPR003958">
    <property type="entry name" value="CBFA_NFYB_domain"/>
</dbReference>
<reference evidence="3" key="1">
    <citation type="submission" date="2021-05" db="EMBL/GenBank/DDBJ databases">
        <authorList>
            <person name="Alioto T."/>
            <person name="Alioto T."/>
            <person name="Gomez Garrido J."/>
        </authorList>
    </citation>
    <scope>NUCLEOTIDE SEQUENCE</scope>
</reference>
<evidence type="ECO:0000256" key="1">
    <source>
        <dbReference type="SAM" id="MobiDB-lite"/>
    </source>
</evidence>
<name>A0A8D8G487_CULPI</name>
<dbReference type="Gene3D" id="1.10.20.10">
    <property type="entry name" value="Histone, subunit A"/>
    <property type="match status" value="1"/>
</dbReference>
<dbReference type="AlphaFoldDB" id="A0A8D8G487"/>
<feature type="compositionally biased region" description="Basic and acidic residues" evidence="1">
    <location>
        <begin position="108"/>
        <end position="122"/>
    </location>
</feature>
<feature type="domain" description="Transcription factor CBF/NF-Y/archaeal histone" evidence="2">
    <location>
        <begin position="8"/>
        <end position="53"/>
    </location>
</feature>
<accession>A0A8D8G487</accession>
<dbReference type="EMBL" id="HBUE01125018">
    <property type="protein sequence ID" value="CAG6494295.1"/>
    <property type="molecule type" value="Transcribed_RNA"/>
</dbReference>
<evidence type="ECO:0000259" key="2">
    <source>
        <dbReference type="Pfam" id="PF00808"/>
    </source>
</evidence>
<dbReference type="GO" id="GO:0046982">
    <property type="term" value="F:protein heterodimerization activity"/>
    <property type="evidence" value="ECO:0007669"/>
    <property type="project" value="InterPro"/>
</dbReference>
<evidence type="ECO:0000313" key="3">
    <source>
        <dbReference type="EMBL" id="CAG6494291.1"/>
    </source>
</evidence>
<dbReference type="EMBL" id="HBUE01125015">
    <property type="protein sequence ID" value="CAG6494291.1"/>
    <property type="molecule type" value="Transcribed_RNA"/>
</dbReference>
<organism evidence="3">
    <name type="scientific">Culex pipiens</name>
    <name type="common">House mosquito</name>
    <dbReference type="NCBI Taxonomy" id="7175"/>
    <lineage>
        <taxon>Eukaryota</taxon>
        <taxon>Metazoa</taxon>
        <taxon>Ecdysozoa</taxon>
        <taxon>Arthropoda</taxon>
        <taxon>Hexapoda</taxon>
        <taxon>Insecta</taxon>
        <taxon>Pterygota</taxon>
        <taxon>Neoptera</taxon>
        <taxon>Endopterygota</taxon>
        <taxon>Diptera</taxon>
        <taxon>Nematocera</taxon>
        <taxon>Culicoidea</taxon>
        <taxon>Culicidae</taxon>
        <taxon>Culicinae</taxon>
        <taxon>Culicini</taxon>
        <taxon>Culex</taxon>
        <taxon>Culex</taxon>
    </lineage>
</organism>
<feature type="region of interest" description="Disordered" evidence="1">
    <location>
        <begin position="97"/>
        <end position="157"/>
    </location>
</feature>
<dbReference type="Pfam" id="PF00808">
    <property type="entry name" value="CBFD_NFYB_HMF"/>
    <property type="match status" value="1"/>
</dbReference>
<proteinExistence type="predicted"/>